<dbReference type="InterPro" id="IPR017853">
    <property type="entry name" value="GH"/>
</dbReference>
<dbReference type="SUPFAM" id="SSF51445">
    <property type="entry name" value="(Trans)glycosidases"/>
    <property type="match status" value="1"/>
</dbReference>
<accession>A0ABP0TUI6</accession>
<reference evidence="10" key="1">
    <citation type="submission" date="2024-02" db="EMBL/GenBank/DDBJ databases">
        <authorList>
            <consortium name="ELIXIR-Norway"/>
            <consortium name="Elixir Norway"/>
        </authorList>
    </citation>
    <scope>NUCLEOTIDE SEQUENCE</scope>
</reference>
<dbReference type="InterPro" id="IPR000490">
    <property type="entry name" value="Glyco_hydro_17"/>
</dbReference>
<sequence>MKVMVCHFVSDSHEVMTALIVMLPLIVVVEISLQLHRSLFCFLSPLVWFFLWLPEEVLTLLFSSLSSDDNGEKKRAGSVGVNYGILGNNLPPPAQAAQLLLKTSLRSVKLYTPDQATLQALAHTNIKVVVGVGNNVIPQLASSTSAAQAWVQTNIAAYMPATLISAISVGNEVLTTDPTGVYSSQLVAAMTNVHSALVNLKLENQVLVSTSHSLSVLSKSFPPSAGTFNATLATPIKALLNFLYATSSFFMVNAYPYFAYSSNPKNISLAYALFQPNAGVTDLNTGLHYNNIFDAQLDAMFSAMERLGYPNVPIVVSETGWPSAGDPTEIGCSVANAQQYNGNLIKHVASNSGTPLRPSAAIDVFIFALFNEDLKPGPASERNFGLFNPDQSVVYNVGLLASNAATTPSSPSTTPGQSQPVGKTWCVAKPGAAATDIQNALNFACGEGAADCSAIQPGGACFWPQTLMSHASYAYNSYYQKNGRNYWNCYFGNTGVITITDPTAGSCLSSSEMLSLGRGASLGELLSSSTSSVASSSSSSSSSPPPSSSSSCLVVVVSQNPFLGFSVTTAADKGLTTGGVSSSECVLIISWWVSIWVLQNKV</sequence>
<gene>
    <name evidence="10" type="ORF">CSSPTR1EN2_LOCUS7853</name>
</gene>
<proteinExistence type="inferred from homology"/>
<feature type="transmembrane region" description="Helical" evidence="8">
    <location>
        <begin position="15"/>
        <end position="33"/>
    </location>
</feature>
<keyword evidence="4" id="KW-1015">Disulfide bond</keyword>
<organism evidence="10 11">
    <name type="scientific">Sphagnum troendelagicum</name>
    <dbReference type="NCBI Taxonomy" id="128251"/>
    <lineage>
        <taxon>Eukaryota</taxon>
        <taxon>Viridiplantae</taxon>
        <taxon>Streptophyta</taxon>
        <taxon>Embryophyta</taxon>
        <taxon>Bryophyta</taxon>
        <taxon>Sphagnophytina</taxon>
        <taxon>Sphagnopsida</taxon>
        <taxon>Sphagnales</taxon>
        <taxon>Sphagnaceae</taxon>
        <taxon>Sphagnum</taxon>
    </lineage>
</organism>
<keyword evidence="5 7" id="KW-0326">Glycosidase</keyword>
<keyword evidence="2" id="KW-0732">Signal</keyword>
<feature type="transmembrane region" description="Helical" evidence="8">
    <location>
        <begin position="40"/>
        <end position="65"/>
    </location>
</feature>
<dbReference type="EMBL" id="OZ019907">
    <property type="protein sequence ID" value="CAK9205448.1"/>
    <property type="molecule type" value="Genomic_DNA"/>
</dbReference>
<name>A0ABP0TUI6_9BRYO</name>
<dbReference type="SMART" id="SM00768">
    <property type="entry name" value="X8"/>
    <property type="match status" value="1"/>
</dbReference>
<evidence type="ECO:0000313" key="10">
    <source>
        <dbReference type="EMBL" id="CAK9205448.1"/>
    </source>
</evidence>
<keyword evidence="11" id="KW-1185">Reference proteome</keyword>
<keyword evidence="3 7" id="KW-0378">Hydrolase</keyword>
<evidence type="ECO:0000256" key="8">
    <source>
        <dbReference type="SAM" id="Phobius"/>
    </source>
</evidence>
<dbReference type="Pfam" id="PF07983">
    <property type="entry name" value="X8"/>
    <property type="match status" value="1"/>
</dbReference>
<protein>
    <recommendedName>
        <fullName evidence="9">X8 domain-containing protein</fullName>
    </recommendedName>
</protein>
<evidence type="ECO:0000256" key="2">
    <source>
        <dbReference type="ARBA" id="ARBA00022729"/>
    </source>
</evidence>
<feature type="non-terminal residue" evidence="10">
    <location>
        <position position="1"/>
    </location>
</feature>
<evidence type="ECO:0000256" key="3">
    <source>
        <dbReference type="ARBA" id="ARBA00022801"/>
    </source>
</evidence>
<feature type="domain" description="X8" evidence="9">
    <location>
        <begin position="424"/>
        <end position="509"/>
    </location>
</feature>
<evidence type="ECO:0000256" key="6">
    <source>
        <dbReference type="RuleBase" id="RU004335"/>
    </source>
</evidence>
<dbReference type="Gene3D" id="3.20.20.80">
    <property type="entry name" value="Glycosidases"/>
    <property type="match status" value="1"/>
</dbReference>
<keyword evidence="8" id="KW-0812">Transmembrane</keyword>
<evidence type="ECO:0000256" key="1">
    <source>
        <dbReference type="ARBA" id="ARBA00008773"/>
    </source>
</evidence>
<keyword evidence="8" id="KW-0472">Membrane</keyword>
<evidence type="ECO:0000256" key="4">
    <source>
        <dbReference type="ARBA" id="ARBA00023157"/>
    </source>
</evidence>
<dbReference type="PANTHER" id="PTHR32227">
    <property type="entry name" value="GLUCAN ENDO-1,3-BETA-GLUCOSIDASE BG1-RELATED-RELATED"/>
    <property type="match status" value="1"/>
</dbReference>
<evidence type="ECO:0000259" key="9">
    <source>
        <dbReference type="SMART" id="SM00768"/>
    </source>
</evidence>
<evidence type="ECO:0000256" key="7">
    <source>
        <dbReference type="RuleBase" id="RU004336"/>
    </source>
</evidence>
<keyword evidence="8" id="KW-1133">Transmembrane helix</keyword>
<evidence type="ECO:0000256" key="5">
    <source>
        <dbReference type="ARBA" id="ARBA00023295"/>
    </source>
</evidence>
<evidence type="ECO:0000313" key="11">
    <source>
        <dbReference type="Proteomes" id="UP001497512"/>
    </source>
</evidence>
<dbReference type="Pfam" id="PF00332">
    <property type="entry name" value="Glyco_hydro_17"/>
    <property type="match status" value="1"/>
</dbReference>
<comment type="similarity">
    <text evidence="1 6">Belongs to the glycosyl hydrolase 17 family.</text>
</comment>
<dbReference type="InterPro" id="IPR012946">
    <property type="entry name" value="X8"/>
</dbReference>
<dbReference type="PROSITE" id="PS00587">
    <property type="entry name" value="GLYCOSYL_HYDROL_F17"/>
    <property type="match status" value="1"/>
</dbReference>
<dbReference type="InterPro" id="IPR044965">
    <property type="entry name" value="Glyco_hydro_17_plant"/>
</dbReference>
<dbReference type="Proteomes" id="UP001497512">
    <property type="component" value="Chromosome 15"/>
</dbReference>
<dbReference type="Gene3D" id="1.20.58.1040">
    <property type="match status" value="1"/>
</dbReference>